<gene>
    <name evidence="1" type="ORF">GR257_38860</name>
</gene>
<dbReference type="EMBL" id="WUFV01000058">
    <property type="protein sequence ID" value="NEK20699.1"/>
    <property type="molecule type" value="Genomic_DNA"/>
</dbReference>
<comment type="caution">
    <text evidence="1">The sequence shown here is derived from an EMBL/GenBank/DDBJ whole genome shotgun (WGS) entry which is preliminary data.</text>
</comment>
<name>A0A7K3VU27_RHILE</name>
<protein>
    <submittedName>
        <fullName evidence="1">Uncharacterized protein</fullName>
    </submittedName>
</protein>
<organism evidence="1 2">
    <name type="scientific">Rhizobium leguminosarum</name>
    <dbReference type="NCBI Taxonomy" id="384"/>
    <lineage>
        <taxon>Bacteria</taxon>
        <taxon>Pseudomonadati</taxon>
        <taxon>Pseudomonadota</taxon>
        <taxon>Alphaproteobacteria</taxon>
        <taxon>Hyphomicrobiales</taxon>
        <taxon>Rhizobiaceae</taxon>
        <taxon>Rhizobium/Agrobacterium group</taxon>
        <taxon>Rhizobium</taxon>
    </lineage>
</organism>
<reference evidence="1 2" key="1">
    <citation type="submission" date="2019-12" db="EMBL/GenBank/DDBJ databases">
        <title>Rhizobium genotypes associated with high levels of biological nitrogen fixation by grain legumes in a temperate-maritime cropping system.</title>
        <authorList>
            <person name="Maluk M."/>
            <person name="Francesc Ferrando Molina F."/>
            <person name="Lopez Del Egido L."/>
            <person name="Lafos M."/>
            <person name="Langarica-Fuentes A."/>
            <person name="Gebre Yohannes G."/>
            <person name="Young M.W."/>
            <person name="Martin P."/>
            <person name="Gantlett R."/>
            <person name="Kenicer G."/>
            <person name="Hawes C."/>
            <person name="Begg G.S."/>
            <person name="Quilliam R.S."/>
            <person name="Squire G.R."/>
            <person name="Poole P.S."/>
            <person name="Young P.W."/>
            <person name="Iannetta P.M."/>
            <person name="James E.K."/>
        </authorList>
    </citation>
    <scope>NUCLEOTIDE SEQUENCE [LARGE SCALE GENOMIC DNA]</scope>
    <source>
        <strain evidence="1 2">JHI54</strain>
    </source>
</reference>
<dbReference type="AlphaFoldDB" id="A0A7K3VU27"/>
<sequence length="98" mass="11275">MFQGESLTFYTYARVDEGRGNRWAYTGLRNFFFCDEASAREALRELRGDIESDPDDTWAPMQLEKIETVPVSRESVLALLNDGIGAFVKRYEIIETLD</sequence>
<proteinExistence type="predicted"/>
<evidence type="ECO:0000313" key="2">
    <source>
        <dbReference type="Proteomes" id="UP000471705"/>
    </source>
</evidence>
<accession>A0A7K3VU27</accession>
<evidence type="ECO:0000313" key="1">
    <source>
        <dbReference type="EMBL" id="NEK20699.1"/>
    </source>
</evidence>
<dbReference type="Proteomes" id="UP000471705">
    <property type="component" value="Unassembled WGS sequence"/>
</dbReference>
<dbReference type="RefSeq" id="WP_164051126.1">
    <property type="nucleotide sequence ID" value="NZ_WUFV01000058.1"/>
</dbReference>